<dbReference type="Pfam" id="PF11175">
    <property type="entry name" value="DUF2961"/>
    <property type="match status" value="1"/>
</dbReference>
<dbReference type="RefSeq" id="WP_290162198.1">
    <property type="nucleotide sequence ID" value="NZ_JAVIZQ010000001.1"/>
</dbReference>
<dbReference type="Gene3D" id="2.60.120.1390">
    <property type="match status" value="1"/>
</dbReference>
<dbReference type="Proteomes" id="UP001249291">
    <property type="component" value="Unassembled WGS sequence"/>
</dbReference>
<gene>
    <name evidence="2" type="ORF">QE375_002388</name>
</gene>
<keyword evidence="3" id="KW-1185">Reference proteome</keyword>
<evidence type="ECO:0000313" key="3">
    <source>
        <dbReference type="Proteomes" id="UP001249291"/>
    </source>
</evidence>
<evidence type="ECO:0008006" key="4">
    <source>
        <dbReference type="Google" id="ProtNLM"/>
    </source>
</evidence>
<feature type="region of interest" description="Disordered" evidence="1">
    <location>
        <begin position="17"/>
        <end position="42"/>
    </location>
</feature>
<dbReference type="EMBL" id="JAVIZQ010000001">
    <property type="protein sequence ID" value="MDR6142834.1"/>
    <property type="molecule type" value="Genomic_DNA"/>
</dbReference>
<proteinExistence type="predicted"/>
<evidence type="ECO:0000313" key="2">
    <source>
        <dbReference type="EMBL" id="MDR6142834.1"/>
    </source>
</evidence>
<dbReference type="InterPro" id="IPR021345">
    <property type="entry name" value="DUF2961"/>
</dbReference>
<name>A0ABU1HU80_9MICO</name>
<protein>
    <recommendedName>
        <fullName evidence="4">DUF2961 domain-containing protein</fullName>
    </recommendedName>
</protein>
<evidence type="ECO:0000256" key="1">
    <source>
        <dbReference type="SAM" id="MobiDB-lite"/>
    </source>
</evidence>
<accession>A0ABU1HU80</accession>
<comment type="caution">
    <text evidence="2">The sequence shown here is derived from an EMBL/GenBank/DDBJ whole genome shotgun (WGS) entry which is preliminary data.</text>
</comment>
<organism evidence="2 3">
    <name type="scientific">Microbacterium foliorum</name>
    <dbReference type="NCBI Taxonomy" id="104336"/>
    <lineage>
        <taxon>Bacteria</taxon>
        <taxon>Bacillati</taxon>
        <taxon>Actinomycetota</taxon>
        <taxon>Actinomycetes</taxon>
        <taxon>Micrococcales</taxon>
        <taxon>Microbacteriaceae</taxon>
        <taxon>Microbacterium</taxon>
    </lineage>
</organism>
<reference evidence="2 3" key="1">
    <citation type="submission" date="2023-08" db="EMBL/GenBank/DDBJ databases">
        <title>Functional and genomic diversity of the sorghum phyllosphere microbiome.</title>
        <authorList>
            <person name="Shade A."/>
        </authorList>
    </citation>
    <scope>NUCLEOTIDE SEQUENCE [LARGE SCALE GENOMIC DNA]</scope>
    <source>
        <strain evidence="2 3">SORGH_AS_0445</strain>
    </source>
</reference>
<sequence>MNDSFLHDAVRALDRGDRSRSFTAENRTAERGGGGTAASALGPGRKGAPCLTIPAGETVTLADAAGAGEIRHIWFTVTPHTRAVGFVLRDLVLRMYWDGSDVPSVEVPLGDFFCNGNGQRSLVASSQVLVAPTSGMNSYFRMPFRGGARITVENQHPVDVEGFFFQIDWIEIPEPAAVPELRFHAEFRRENPTRIAEDYTLIDGITGRGIYLGSYLTIVALERYWWGEGEMKFYVDGDTEYPTICGTGLEDYYGGAWAFQDRLSSEVEPRVLTYSAPYVGYPTYTTRDESQQAVYATAMAPVHGMYRWHEPDPVYFHTDLRVTVQQIGQVGPDLVERSDDVSSVAYWYQDSSGNTGHPFPTRDQRRPR</sequence>